<evidence type="ECO:0000313" key="2">
    <source>
        <dbReference type="Proteomes" id="UP000030641"/>
    </source>
</evidence>
<dbReference type="RefSeq" id="XP_013342521.1">
    <property type="nucleotide sequence ID" value="XM_013487067.1"/>
</dbReference>
<reference evidence="1 2" key="1">
    <citation type="journal article" date="2014" name="BMC Genomics">
        <title>Genome sequencing of four Aureobasidium pullulans varieties: biotechnological potential, stress tolerance, and description of new species.</title>
        <authorList>
            <person name="Gostin Ar C."/>
            <person name="Ohm R.A."/>
            <person name="Kogej T."/>
            <person name="Sonjak S."/>
            <person name="Turk M."/>
            <person name="Zajc J."/>
            <person name="Zalar P."/>
            <person name="Grube M."/>
            <person name="Sun H."/>
            <person name="Han J."/>
            <person name="Sharma A."/>
            <person name="Chiniquy J."/>
            <person name="Ngan C.Y."/>
            <person name="Lipzen A."/>
            <person name="Barry K."/>
            <person name="Grigoriev I.V."/>
            <person name="Gunde-Cimerman N."/>
        </authorList>
    </citation>
    <scope>NUCLEOTIDE SEQUENCE [LARGE SCALE GENOMIC DNA]</scope>
    <source>
        <strain evidence="1 2">EXF-2481</strain>
    </source>
</reference>
<name>A0A074Y8J0_AURSE</name>
<dbReference type="HOGENOM" id="CLU_1602373_0_0_1"/>
<dbReference type="OrthoDB" id="10661768at2759"/>
<dbReference type="EMBL" id="KL584763">
    <property type="protein sequence ID" value="KEQ94088.1"/>
    <property type="molecule type" value="Genomic_DNA"/>
</dbReference>
<dbReference type="AlphaFoldDB" id="A0A074Y8J0"/>
<accession>A0A074Y8J0</accession>
<sequence length="166" mass="17678">MSDHPANFVSTVRDHIVWKIIVCYWALCCKGRAAAWKVNDIAGVMFNQQEVDSGTTLTFSPSPALTLGTHWRTYSFLDIYLGAPAAPSKGPTPPGKTQHQIMVSKIIVNVGNLAFTNDGGTLGDIPLLDFTKCPKSACNAASAELINPVAADGSKTTTSGSRTQHS</sequence>
<gene>
    <name evidence="1" type="ORF">AUEXF2481DRAFT_30636</name>
</gene>
<dbReference type="GeneID" id="25364225"/>
<keyword evidence="2" id="KW-1185">Reference proteome</keyword>
<dbReference type="Proteomes" id="UP000030641">
    <property type="component" value="Unassembled WGS sequence"/>
</dbReference>
<protein>
    <submittedName>
        <fullName evidence="1">Uncharacterized protein</fullName>
    </submittedName>
</protein>
<dbReference type="InParanoid" id="A0A074Y8J0"/>
<proteinExistence type="predicted"/>
<organism evidence="1 2">
    <name type="scientific">Aureobasidium subglaciale (strain EXF-2481)</name>
    <name type="common">Aureobasidium pullulans var. subglaciale</name>
    <dbReference type="NCBI Taxonomy" id="1043005"/>
    <lineage>
        <taxon>Eukaryota</taxon>
        <taxon>Fungi</taxon>
        <taxon>Dikarya</taxon>
        <taxon>Ascomycota</taxon>
        <taxon>Pezizomycotina</taxon>
        <taxon>Dothideomycetes</taxon>
        <taxon>Dothideomycetidae</taxon>
        <taxon>Dothideales</taxon>
        <taxon>Saccotheciaceae</taxon>
        <taxon>Aureobasidium</taxon>
    </lineage>
</organism>
<evidence type="ECO:0000313" key="1">
    <source>
        <dbReference type="EMBL" id="KEQ94088.1"/>
    </source>
</evidence>